<keyword evidence="2" id="KW-1133">Transmembrane helix</keyword>
<dbReference type="Proteomes" id="UP000233551">
    <property type="component" value="Unassembled WGS sequence"/>
</dbReference>
<sequence length="172" mass="18642">MAEASGCFRGAAEPEEESKKKASLVRQESEKGRAASSFFFFFFLLLLLLLLPRPSLSCSSRSGKWNRRRGGHAWAAARMDVGSGGRRSHKPFGGGAIVGHELADGSPKETRGQRCPNYDVGIMLGDPYRKFIDHCRNGAPVLIRNSSIAQAPHIVGQAEPAPVSTEALSYRA</sequence>
<dbReference type="EMBL" id="PGOL01002660">
    <property type="protein sequence ID" value="PKI46229.1"/>
    <property type="molecule type" value="Genomic_DNA"/>
</dbReference>
<accession>A0A2I0IQF2</accession>
<feature type="transmembrane region" description="Helical" evidence="2">
    <location>
        <begin position="34"/>
        <end position="51"/>
    </location>
</feature>
<keyword evidence="4" id="KW-1185">Reference proteome</keyword>
<keyword evidence="2" id="KW-0472">Membrane</keyword>
<evidence type="ECO:0000256" key="2">
    <source>
        <dbReference type="SAM" id="Phobius"/>
    </source>
</evidence>
<organism evidence="3 4">
    <name type="scientific">Punica granatum</name>
    <name type="common">Pomegranate</name>
    <dbReference type="NCBI Taxonomy" id="22663"/>
    <lineage>
        <taxon>Eukaryota</taxon>
        <taxon>Viridiplantae</taxon>
        <taxon>Streptophyta</taxon>
        <taxon>Embryophyta</taxon>
        <taxon>Tracheophyta</taxon>
        <taxon>Spermatophyta</taxon>
        <taxon>Magnoliopsida</taxon>
        <taxon>eudicotyledons</taxon>
        <taxon>Gunneridae</taxon>
        <taxon>Pentapetalae</taxon>
        <taxon>rosids</taxon>
        <taxon>malvids</taxon>
        <taxon>Myrtales</taxon>
        <taxon>Lythraceae</taxon>
        <taxon>Punica</taxon>
    </lineage>
</organism>
<keyword evidence="2" id="KW-0812">Transmembrane</keyword>
<comment type="caution">
    <text evidence="3">The sequence shown here is derived from an EMBL/GenBank/DDBJ whole genome shotgun (WGS) entry which is preliminary data.</text>
</comment>
<protein>
    <submittedName>
        <fullName evidence="3">Uncharacterized protein</fullName>
    </submittedName>
</protein>
<dbReference type="AlphaFoldDB" id="A0A2I0IQF2"/>
<evidence type="ECO:0000313" key="4">
    <source>
        <dbReference type="Proteomes" id="UP000233551"/>
    </source>
</evidence>
<feature type="region of interest" description="Disordered" evidence="1">
    <location>
        <begin position="1"/>
        <end position="23"/>
    </location>
</feature>
<name>A0A2I0IQF2_PUNGR</name>
<evidence type="ECO:0000256" key="1">
    <source>
        <dbReference type="SAM" id="MobiDB-lite"/>
    </source>
</evidence>
<gene>
    <name evidence="3" type="ORF">CRG98_033356</name>
</gene>
<reference evidence="3 4" key="1">
    <citation type="submission" date="2017-11" db="EMBL/GenBank/DDBJ databases">
        <title>De-novo sequencing of pomegranate (Punica granatum L.) genome.</title>
        <authorList>
            <person name="Akparov Z."/>
            <person name="Amiraslanov A."/>
            <person name="Hajiyeva S."/>
            <person name="Abbasov M."/>
            <person name="Kaur K."/>
            <person name="Hamwieh A."/>
            <person name="Solovyev V."/>
            <person name="Salamov A."/>
            <person name="Braich B."/>
            <person name="Kosarev P."/>
            <person name="Mahmoud A."/>
            <person name="Hajiyev E."/>
            <person name="Babayeva S."/>
            <person name="Izzatullayeva V."/>
            <person name="Mammadov A."/>
            <person name="Mammadov A."/>
            <person name="Sharifova S."/>
            <person name="Ojaghi J."/>
            <person name="Eynullazada K."/>
            <person name="Bayramov B."/>
            <person name="Abdulazimova A."/>
            <person name="Shahmuradov I."/>
        </authorList>
    </citation>
    <scope>NUCLEOTIDE SEQUENCE [LARGE SCALE GENOMIC DNA]</scope>
    <source>
        <strain evidence="4">cv. AG2017</strain>
        <tissue evidence="3">Leaf</tissue>
    </source>
</reference>
<evidence type="ECO:0000313" key="3">
    <source>
        <dbReference type="EMBL" id="PKI46229.1"/>
    </source>
</evidence>
<proteinExistence type="predicted"/>